<dbReference type="HOGENOM" id="CLU_096796_0_0_6"/>
<proteinExistence type="predicted"/>
<dbReference type="InterPro" id="IPR048342">
    <property type="entry name" value="DUF1285_C"/>
</dbReference>
<dbReference type="RefSeq" id="WP_023273007.1">
    <property type="nucleotide sequence ID" value="NZ_KI530723.1"/>
</dbReference>
<keyword evidence="4" id="KW-1185">Reference proteome</keyword>
<dbReference type="InterPro" id="IPR010707">
    <property type="entry name" value="DUF1285"/>
</dbReference>
<organism evidence="3 4">
    <name type="scientific">Acinetobacter nectaris CIP 110549</name>
    <dbReference type="NCBI Taxonomy" id="1392540"/>
    <lineage>
        <taxon>Bacteria</taxon>
        <taxon>Pseudomonadati</taxon>
        <taxon>Pseudomonadota</taxon>
        <taxon>Gammaproteobacteria</taxon>
        <taxon>Moraxellales</taxon>
        <taxon>Moraxellaceae</taxon>
        <taxon>Acinetobacter</taxon>
    </lineage>
</organism>
<dbReference type="EMBL" id="AYER01000004">
    <property type="protein sequence ID" value="ESK39694.1"/>
    <property type="molecule type" value="Genomic_DNA"/>
</dbReference>
<protein>
    <recommendedName>
        <fullName evidence="5">DUF1285 domain-containing protein</fullName>
    </recommendedName>
</protein>
<feature type="domain" description="DUF1285" evidence="2">
    <location>
        <begin position="115"/>
        <end position="196"/>
    </location>
</feature>
<evidence type="ECO:0008006" key="5">
    <source>
        <dbReference type="Google" id="ProtNLM"/>
    </source>
</evidence>
<accession>V2UWI7</accession>
<dbReference type="Gene3D" id="3.10.540.10">
    <property type="entry name" value="duf1285 like domain"/>
    <property type="match status" value="1"/>
</dbReference>
<dbReference type="STRING" id="1392540.P256_01376"/>
<dbReference type="Proteomes" id="UP000023785">
    <property type="component" value="Unassembled WGS sequence"/>
</dbReference>
<dbReference type="Pfam" id="PF06938">
    <property type="entry name" value="DUF1285_N"/>
    <property type="match status" value="1"/>
</dbReference>
<dbReference type="Pfam" id="PF21028">
    <property type="entry name" value="DUF1285_C"/>
    <property type="match status" value="1"/>
</dbReference>
<evidence type="ECO:0000313" key="3">
    <source>
        <dbReference type="EMBL" id="ESK39694.1"/>
    </source>
</evidence>
<evidence type="ECO:0000313" key="4">
    <source>
        <dbReference type="Proteomes" id="UP000023785"/>
    </source>
</evidence>
<comment type="caution">
    <text evidence="3">The sequence shown here is derived from an EMBL/GenBank/DDBJ whole genome shotgun (WGS) entry which is preliminary data.</text>
</comment>
<evidence type="ECO:0000259" key="2">
    <source>
        <dbReference type="Pfam" id="PF21028"/>
    </source>
</evidence>
<name>V2UWI7_9GAMM</name>
<dbReference type="OrthoDB" id="3078366at2"/>
<dbReference type="AlphaFoldDB" id="V2UWI7"/>
<dbReference type="InterPro" id="IPR048341">
    <property type="entry name" value="DUF1285_N"/>
</dbReference>
<evidence type="ECO:0000259" key="1">
    <source>
        <dbReference type="Pfam" id="PF06938"/>
    </source>
</evidence>
<dbReference type="Gene3D" id="2.30.270.10">
    <property type="entry name" value="duf1285 protein"/>
    <property type="match status" value="1"/>
</dbReference>
<dbReference type="PATRIC" id="fig|1392540.3.peg.1337"/>
<reference evidence="3 4" key="1">
    <citation type="submission" date="2013-10" db="EMBL/GenBank/DDBJ databases">
        <title>The Genome Sequence of Acinetobacter nectaris CIP 110549.</title>
        <authorList>
            <consortium name="The Broad Institute Genomics Platform"/>
            <consortium name="The Broad Institute Genome Sequencing Center for Infectious Disease"/>
            <person name="Cerqueira G."/>
            <person name="Feldgarden M."/>
            <person name="Courvalin P."/>
            <person name="Grillot-Courvalin C."/>
            <person name="Clermont D."/>
            <person name="Rocha E."/>
            <person name="Yoon E.-J."/>
            <person name="Nemec A."/>
            <person name="Young S.K."/>
            <person name="Zeng Q."/>
            <person name="Gargeya S."/>
            <person name="Fitzgerald M."/>
            <person name="Abouelleil A."/>
            <person name="Alvarado L."/>
            <person name="Berlin A.M."/>
            <person name="Chapman S.B."/>
            <person name="Gainer-Dewar J."/>
            <person name="Goldberg J."/>
            <person name="Gnerre S."/>
            <person name="Griggs A."/>
            <person name="Gujja S."/>
            <person name="Hansen M."/>
            <person name="Howarth C."/>
            <person name="Imamovic A."/>
            <person name="Ireland A."/>
            <person name="Larimer J."/>
            <person name="McCowan C."/>
            <person name="Murphy C."/>
            <person name="Pearson M."/>
            <person name="Poon T.W."/>
            <person name="Priest M."/>
            <person name="Roberts A."/>
            <person name="Saif S."/>
            <person name="Shea T."/>
            <person name="Sykes S."/>
            <person name="Wortman J."/>
            <person name="Nusbaum C."/>
            <person name="Birren B."/>
        </authorList>
    </citation>
    <scope>NUCLEOTIDE SEQUENCE [LARGE SCALE GENOMIC DNA]</scope>
    <source>
        <strain evidence="3 4">CIP 110549</strain>
    </source>
</reference>
<sequence>MGKGDISLSMYKKQSNLNNKSLDSILQSVKAEQTSQKKQIPPLDQWNPQSCGKMDLCIRANGTWWHEGVPIQRASMIQLFSHILCKEENKYYLKTPAEKVEIQVEDAPLFVNRIEQVVENDSVWIYAYTTDDDIVVLNEKNSIVMKDFEGEVRPYIYIRYGLYALIQRSAFFHLIDAGELVENEQGQTELILQSGDFRLHLMA</sequence>
<dbReference type="InterPro" id="IPR023361">
    <property type="entry name" value="DUF1285_beta_roll_sf"/>
</dbReference>
<dbReference type="PIRSF" id="PIRSF029557">
    <property type="entry name" value="UCP029557"/>
    <property type="match status" value="1"/>
</dbReference>
<gene>
    <name evidence="3" type="ORF">P256_01376</name>
</gene>
<dbReference type="eggNOG" id="COG3816">
    <property type="taxonomic scope" value="Bacteria"/>
</dbReference>
<feature type="domain" description="DUF1285" evidence="1">
    <location>
        <begin position="41"/>
        <end position="107"/>
    </location>
</feature>